<dbReference type="Pfam" id="PF00515">
    <property type="entry name" value="TPR_1"/>
    <property type="match status" value="1"/>
</dbReference>
<dbReference type="PROSITE" id="PS50293">
    <property type="entry name" value="TPR_REGION"/>
    <property type="match status" value="1"/>
</dbReference>
<evidence type="ECO:0000256" key="4">
    <source>
        <dbReference type="ARBA" id="ARBA00022676"/>
    </source>
</evidence>
<evidence type="ECO:0000256" key="7">
    <source>
        <dbReference type="ARBA" id="ARBA00022803"/>
    </source>
</evidence>
<dbReference type="InterPro" id="IPR011990">
    <property type="entry name" value="TPR-like_helical_dom_sf"/>
</dbReference>
<sequence>MSALKNEQEYKRLAGLLSTDEYNLEALLSFAQLAFSLRRHEAAQKKLINYQNKYPEQGEVLFALGVNFKQIGAFKKALVYFLKVSQSKPKTKGLWINLADCYYHLNDYGKAEQSLKQGMKWSENHPVVLNRLAFLYKQTGRQKEAMALYQQLTKVAEFAAAAHFQLATLMQELNMPNQSIAHYKHHLKIRPDHADAYYGLGIAYAFMQDFERAIACYQQALKCSPDHLQSQMEISSAKATICDWGSYEADRAAFEQALVQLSMAGNVSLTRATFDINYFNLSPELHLATAKKCAEQIEQGVSRHVDKHFPPLDQLIRGENDKIKVGYLSPDFREHAVGRLLYDVYRHHDRSKFEIYAYSMIVPEESDAITEATQSGCDHFVNSQGWSAFEIAKKIRQDGIDVLVDLVGYTTYCKPAVSALKPARVQMHYLGNPDTMGASFVPYFLTDSTLVPDEDQKYYTEQLMRLKSSWVASPLPTQLPMMTRKDCHLPEDAFVYCSFNFPKKLNPETFDLWMEILREVPNSVLWIYTPLQLQKDHLTHEAKLRGIDPARIIFAGNAPYLEYLARLPLADLFLDCLHYGAGSTAANALMMGLPLLALPGKTFVSRLGSSVNVAAGMNAWNCSDKAEYLDKAKYWGTHQDELAQAKAGWSEKVKQSALCDIPRFVSDLERVYLQLVKSS</sequence>
<dbReference type="EC" id="2.4.1.255" evidence="3"/>
<keyword evidence="6" id="KW-0677">Repeat</keyword>
<evidence type="ECO:0000259" key="9">
    <source>
        <dbReference type="Pfam" id="PF13844"/>
    </source>
</evidence>
<dbReference type="Gene3D" id="3.40.50.2000">
    <property type="entry name" value="Glycogen Phosphorylase B"/>
    <property type="match status" value="1"/>
</dbReference>
<protein>
    <recommendedName>
        <fullName evidence="3">protein O-GlcNAc transferase</fullName>
        <ecNumber evidence="3">2.4.1.255</ecNumber>
    </recommendedName>
</protein>
<comment type="similarity">
    <text evidence="2">Belongs to the glycosyltransferase 41 family. O-GlcNAc transferase subfamily.</text>
</comment>
<dbReference type="InterPro" id="IPR037919">
    <property type="entry name" value="OGT"/>
</dbReference>
<keyword evidence="4" id="KW-0328">Glycosyltransferase</keyword>
<evidence type="ECO:0000313" key="11">
    <source>
        <dbReference type="Proteomes" id="UP001062165"/>
    </source>
</evidence>
<dbReference type="RefSeq" id="WP_263049673.1">
    <property type="nucleotide sequence ID" value="NZ_CP106735.1"/>
</dbReference>
<dbReference type="SMART" id="SM00028">
    <property type="entry name" value="TPR"/>
    <property type="match status" value="5"/>
</dbReference>
<dbReference type="InterPro" id="IPR029489">
    <property type="entry name" value="OGT/SEC/SPY_C"/>
</dbReference>
<keyword evidence="11" id="KW-1185">Reference proteome</keyword>
<dbReference type="EMBL" id="CP106735">
    <property type="protein sequence ID" value="UXX77926.1"/>
    <property type="molecule type" value="Genomic_DNA"/>
</dbReference>
<dbReference type="PANTHER" id="PTHR44366">
    <property type="entry name" value="UDP-N-ACETYLGLUCOSAMINE--PEPTIDE N-ACETYLGLUCOSAMINYLTRANSFERASE 110 KDA SUBUNIT"/>
    <property type="match status" value="1"/>
</dbReference>
<evidence type="ECO:0000313" key="10">
    <source>
        <dbReference type="EMBL" id="UXX77926.1"/>
    </source>
</evidence>
<feature type="domain" description="O-GlcNAc transferase C-terminal" evidence="9">
    <location>
        <begin position="475"/>
        <end position="668"/>
    </location>
</feature>
<dbReference type="Proteomes" id="UP001062165">
    <property type="component" value="Chromosome"/>
</dbReference>
<name>A0ABY6CVJ3_9BACT</name>
<reference evidence="10" key="1">
    <citation type="submission" date="2022-10" db="EMBL/GenBank/DDBJ databases">
        <title>Comparative genomics and taxonomic characterization of three novel marine species of genus Reichenbachiella exhibiting antioxidant and polysaccharide degradation activities.</title>
        <authorList>
            <person name="Muhammad N."/>
            <person name="Lee Y.-J."/>
            <person name="Ko J."/>
            <person name="Kim S.-G."/>
        </authorList>
    </citation>
    <scope>NUCLEOTIDE SEQUENCE</scope>
    <source>
        <strain evidence="10">Wsw4-B4</strain>
    </source>
</reference>
<evidence type="ECO:0000256" key="5">
    <source>
        <dbReference type="ARBA" id="ARBA00022679"/>
    </source>
</evidence>
<evidence type="ECO:0000256" key="1">
    <source>
        <dbReference type="ARBA" id="ARBA00004922"/>
    </source>
</evidence>
<dbReference type="InterPro" id="IPR019734">
    <property type="entry name" value="TPR_rpt"/>
</dbReference>
<proteinExistence type="inferred from homology"/>
<dbReference type="Gene3D" id="1.25.40.10">
    <property type="entry name" value="Tetratricopeptide repeat domain"/>
    <property type="match status" value="2"/>
</dbReference>
<dbReference type="PANTHER" id="PTHR44366:SF1">
    <property type="entry name" value="UDP-N-ACETYLGLUCOSAMINE--PEPTIDE N-ACETYLGLUCOSAMINYLTRANSFERASE 110 KDA SUBUNIT"/>
    <property type="match status" value="1"/>
</dbReference>
<evidence type="ECO:0000256" key="3">
    <source>
        <dbReference type="ARBA" id="ARBA00011970"/>
    </source>
</evidence>
<evidence type="ECO:0000256" key="8">
    <source>
        <dbReference type="PROSITE-ProRule" id="PRU00339"/>
    </source>
</evidence>
<comment type="pathway">
    <text evidence="1">Protein modification; protein glycosylation.</text>
</comment>
<organism evidence="10 11">
    <name type="scientific">Reichenbachiella carrageenanivorans</name>
    <dbReference type="NCBI Taxonomy" id="2979869"/>
    <lineage>
        <taxon>Bacteria</taxon>
        <taxon>Pseudomonadati</taxon>
        <taxon>Bacteroidota</taxon>
        <taxon>Cytophagia</taxon>
        <taxon>Cytophagales</taxon>
        <taxon>Reichenbachiellaceae</taxon>
        <taxon>Reichenbachiella</taxon>
    </lineage>
</organism>
<keyword evidence="5" id="KW-0808">Transferase</keyword>
<gene>
    <name evidence="10" type="ORF">N7E81_11170</name>
</gene>
<dbReference type="SUPFAM" id="SSF48452">
    <property type="entry name" value="TPR-like"/>
    <property type="match status" value="2"/>
</dbReference>
<dbReference type="Pfam" id="PF14559">
    <property type="entry name" value="TPR_19"/>
    <property type="match status" value="1"/>
</dbReference>
<accession>A0ABY6CVJ3</accession>
<evidence type="ECO:0000256" key="2">
    <source>
        <dbReference type="ARBA" id="ARBA00005386"/>
    </source>
</evidence>
<feature type="domain" description="O-GlcNAc transferase C-terminal" evidence="9">
    <location>
        <begin position="241"/>
        <end position="469"/>
    </location>
</feature>
<dbReference type="PROSITE" id="PS50005">
    <property type="entry name" value="TPR"/>
    <property type="match status" value="1"/>
</dbReference>
<feature type="repeat" description="TPR" evidence="8">
    <location>
        <begin position="194"/>
        <end position="227"/>
    </location>
</feature>
<evidence type="ECO:0000256" key="6">
    <source>
        <dbReference type="ARBA" id="ARBA00022737"/>
    </source>
</evidence>
<dbReference type="Pfam" id="PF13844">
    <property type="entry name" value="Glyco_transf_41"/>
    <property type="match status" value="2"/>
</dbReference>
<dbReference type="Gene3D" id="3.40.50.11380">
    <property type="match status" value="1"/>
</dbReference>
<keyword evidence="7 8" id="KW-0802">TPR repeat</keyword>